<dbReference type="EMBL" id="UINC01192884">
    <property type="protein sequence ID" value="SVE08239.1"/>
    <property type="molecule type" value="Genomic_DNA"/>
</dbReference>
<proteinExistence type="predicted"/>
<protein>
    <submittedName>
        <fullName evidence="2">Uncharacterized protein</fullName>
    </submittedName>
</protein>
<gene>
    <name evidence="2" type="ORF">METZ01_LOCUS461093</name>
</gene>
<feature type="compositionally biased region" description="Low complexity" evidence="1">
    <location>
        <begin position="1"/>
        <end position="32"/>
    </location>
</feature>
<reference evidence="2" key="1">
    <citation type="submission" date="2018-05" db="EMBL/GenBank/DDBJ databases">
        <authorList>
            <person name="Lanie J.A."/>
            <person name="Ng W.-L."/>
            <person name="Kazmierczak K.M."/>
            <person name="Andrzejewski T.M."/>
            <person name="Davidsen T.M."/>
            <person name="Wayne K.J."/>
            <person name="Tettelin H."/>
            <person name="Glass J.I."/>
            <person name="Rusch D."/>
            <person name="Podicherti R."/>
            <person name="Tsui H.-C.T."/>
            <person name="Winkler M.E."/>
        </authorList>
    </citation>
    <scope>NUCLEOTIDE SEQUENCE</scope>
</reference>
<name>A0A383AL14_9ZZZZ</name>
<organism evidence="2">
    <name type="scientific">marine metagenome</name>
    <dbReference type="NCBI Taxonomy" id="408172"/>
    <lineage>
        <taxon>unclassified sequences</taxon>
        <taxon>metagenomes</taxon>
        <taxon>ecological metagenomes</taxon>
    </lineage>
</organism>
<evidence type="ECO:0000313" key="2">
    <source>
        <dbReference type="EMBL" id="SVE08239.1"/>
    </source>
</evidence>
<evidence type="ECO:0000256" key="1">
    <source>
        <dbReference type="SAM" id="MobiDB-lite"/>
    </source>
</evidence>
<sequence>TPCSPTSAPPSTNSATAPPSSKTSCKITTSKSLAPNTPSKPAKWIFLITCLMRV</sequence>
<feature type="non-terminal residue" evidence="2">
    <location>
        <position position="1"/>
    </location>
</feature>
<dbReference type="AlphaFoldDB" id="A0A383AL14"/>
<feature type="non-terminal residue" evidence="2">
    <location>
        <position position="54"/>
    </location>
</feature>
<accession>A0A383AL14</accession>
<feature type="region of interest" description="Disordered" evidence="1">
    <location>
        <begin position="1"/>
        <end position="35"/>
    </location>
</feature>